<feature type="region of interest" description="Disordered" evidence="1">
    <location>
        <begin position="1"/>
        <end position="42"/>
    </location>
</feature>
<protein>
    <submittedName>
        <fullName evidence="2">Uncharacterized protein</fullName>
    </submittedName>
</protein>
<keyword evidence="3" id="KW-1185">Reference proteome</keyword>
<evidence type="ECO:0000313" key="3">
    <source>
        <dbReference type="Proteomes" id="UP000701801"/>
    </source>
</evidence>
<gene>
    <name evidence="2" type="ORF">HYALB_00009445</name>
</gene>
<proteinExistence type="predicted"/>
<name>A0A9N9Q840_9HELO</name>
<dbReference type="AlphaFoldDB" id="A0A9N9Q840"/>
<reference evidence="2" key="1">
    <citation type="submission" date="2021-07" db="EMBL/GenBank/DDBJ databases">
        <authorList>
            <person name="Durling M."/>
        </authorList>
    </citation>
    <scope>NUCLEOTIDE SEQUENCE</scope>
</reference>
<dbReference type="Proteomes" id="UP000701801">
    <property type="component" value="Unassembled WGS sequence"/>
</dbReference>
<feature type="compositionally biased region" description="Basic and acidic residues" evidence="1">
    <location>
        <begin position="27"/>
        <end position="36"/>
    </location>
</feature>
<comment type="caution">
    <text evidence="2">The sequence shown here is derived from an EMBL/GenBank/DDBJ whole genome shotgun (WGS) entry which is preliminary data.</text>
</comment>
<dbReference type="EMBL" id="CAJVRM010000271">
    <property type="protein sequence ID" value="CAG8978629.1"/>
    <property type="molecule type" value="Genomic_DNA"/>
</dbReference>
<evidence type="ECO:0000256" key="1">
    <source>
        <dbReference type="SAM" id="MobiDB-lite"/>
    </source>
</evidence>
<accession>A0A9N9Q840</accession>
<evidence type="ECO:0000313" key="2">
    <source>
        <dbReference type="EMBL" id="CAG8978629.1"/>
    </source>
</evidence>
<organism evidence="2 3">
    <name type="scientific">Hymenoscyphus albidus</name>
    <dbReference type="NCBI Taxonomy" id="595503"/>
    <lineage>
        <taxon>Eukaryota</taxon>
        <taxon>Fungi</taxon>
        <taxon>Dikarya</taxon>
        <taxon>Ascomycota</taxon>
        <taxon>Pezizomycotina</taxon>
        <taxon>Leotiomycetes</taxon>
        <taxon>Helotiales</taxon>
        <taxon>Helotiaceae</taxon>
        <taxon>Hymenoscyphus</taxon>
    </lineage>
</organism>
<sequence>MAHALPECEAFRLPSPSYELQRSQPMRKKDTPRDDEPVGLVSEDCFEDQYVAEKSKEKIDADSQEAEQID</sequence>